<comment type="caution">
    <text evidence="1">The sequence shown here is derived from an EMBL/GenBank/DDBJ whole genome shotgun (WGS) entry which is preliminary data.</text>
</comment>
<dbReference type="AlphaFoldDB" id="A0A9N7TY69"/>
<keyword evidence="2" id="KW-1185">Reference proteome</keyword>
<proteinExistence type="predicted"/>
<evidence type="ECO:0000313" key="1">
    <source>
        <dbReference type="EMBL" id="CAB1421120.1"/>
    </source>
</evidence>
<reference evidence="1" key="1">
    <citation type="submission" date="2020-03" db="EMBL/GenBank/DDBJ databases">
        <authorList>
            <person name="Weist P."/>
        </authorList>
    </citation>
    <scope>NUCLEOTIDE SEQUENCE</scope>
</reference>
<protein>
    <submittedName>
        <fullName evidence="1">Uncharacterized protein</fullName>
    </submittedName>
</protein>
<evidence type="ECO:0000313" key="2">
    <source>
        <dbReference type="Proteomes" id="UP001153269"/>
    </source>
</evidence>
<accession>A0A9N7TY69</accession>
<dbReference type="Proteomes" id="UP001153269">
    <property type="component" value="Unassembled WGS sequence"/>
</dbReference>
<dbReference type="EMBL" id="CADEAL010000503">
    <property type="protein sequence ID" value="CAB1421120.1"/>
    <property type="molecule type" value="Genomic_DNA"/>
</dbReference>
<organism evidence="1 2">
    <name type="scientific">Pleuronectes platessa</name>
    <name type="common">European plaice</name>
    <dbReference type="NCBI Taxonomy" id="8262"/>
    <lineage>
        <taxon>Eukaryota</taxon>
        <taxon>Metazoa</taxon>
        <taxon>Chordata</taxon>
        <taxon>Craniata</taxon>
        <taxon>Vertebrata</taxon>
        <taxon>Euteleostomi</taxon>
        <taxon>Actinopterygii</taxon>
        <taxon>Neopterygii</taxon>
        <taxon>Teleostei</taxon>
        <taxon>Neoteleostei</taxon>
        <taxon>Acanthomorphata</taxon>
        <taxon>Carangaria</taxon>
        <taxon>Pleuronectiformes</taxon>
        <taxon>Pleuronectoidei</taxon>
        <taxon>Pleuronectidae</taxon>
        <taxon>Pleuronectes</taxon>
    </lineage>
</organism>
<sequence>MGISFWLLPLELSQMKPILQKLADNQNPSAEPPNPPPNAQQGKIDCCVWQGAWLAPGFSGRGTPAHNSSHHPLHKSLVCSPFQRQIIPSIPNLCVPYRSAFHPRLVLDLPASQHPAAPACTSFSCQ</sequence>
<gene>
    <name evidence="1" type="ORF">PLEPLA_LOCUS9001</name>
</gene>
<name>A0A9N7TY69_PLEPL</name>